<comment type="caution">
    <text evidence="1">The sequence shown here is derived from an EMBL/GenBank/DDBJ whole genome shotgun (WGS) entry which is preliminary data.</text>
</comment>
<dbReference type="PROSITE" id="PS51257">
    <property type="entry name" value="PROKAR_LIPOPROTEIN"/>
    <property type="match status" value="1"/>
</dbReference>
<dbReference type="RefSeq" id="WP_054558342.1">
    <property type="nucleotide sequence ID" value="NZ_LDJX01000002.1"/>
</dbReference>
<sequence>MKDFLTVFLASFFLISCQGQEDDKKNKELDHTLTEEPKGNWRVLREFDDAGNLIRYDSTYSWSYSEGPANFKLRDGDSIFKSFRSQISKGFTGMADVFGDGLSEQDSLFMKPFFSDDFFENQFGKDFMDLDNIRQRMEAIQRRLLERHHLKLQKNEAPMDKI</sequence>
<dbReference type="EMBL" id="LDJX01000002">
    <property type="protein sequence ID" value="KPM32728.1"/>
    <property type="molecule type" value="Genomic_DNA"/>
</dbReference>
<accession>A0A0P7ALG9</accession>
<evidence type="ECO:0000313" key="1">
    <source>
        <dbReference type="EMBL" id="KPM32728.1"/>
    </source>
</evidence>
<dbReference type="Proteomes" id="UP000050280">
    <property type="component" value="Unassembled WGS sequence"/>
</dbReference>
<gene>
    <name evidence="1" type="ORF">I595_1155</name>
</gene>
<name>A0A0P7ALG9_9FLAO</name>
<reference evidence="1 2" key="1">
    <citation type="submission" date="2015-09" db="EMBL/GenBank/DDBJ databases">
        <title>Genome sequence of the marine flavobacterium Croceitalea dokdonensis DOKDO 023 that contains proton- and sodium-pumping rhodopsins.</title>
        <authorList>
            <person name="Kwon S.-K."/>
            <person name="Lee H.K."/>
            <person name="Kwak M.-J."/>
            <person name="Kim J.F."/>
        </authorList>
    </citation>
    <scope>NUCLEOTIDE SEQUENCE [LARGE SCALE GENOMIC DNA]</scope>
    <source>
        <strain evidence="1 2">DOKDO 023</strain>
    </source>
</reference>
<dbReference type="AlphaFoldDB" id="A0A0P7ALG9"/>
<dbReference type="OrthoDB" id="1452960at2"/>
<keyword evidence="2" id="KW-1185">Reference proteome</keyword>
<evidence type="ECO:0008006" key="3">
    <source>
        <dbReference type="Google" id="ProtNLM"/>
    </source>
</evidence>
<proteinExistence type="predicted"/>
<organism evidence="1 2">
    <name type="scientific">Croceitalea dokdonensis DOKDO 023</name>
    <dbReference type="NCBI Taxonomy" id="1300341"/>
    <lineage>
        <taxon>Bacteria</taxon>
        <taxon>Pseudomonadati</taxon>
        <taxon>Bacteroidota</taxon>
        <taxon>Flavobacteriia</taxon>
        <taxon>Flavobacteriales</taxon>
        <taxon>Flavobacteriaceae</taxon>
        <taxon>Croceitalea</taxon>
    </lineage>
</organism>
<evidence type="ECO:0000313" key="2">
    <source>
        <dbReference type="Proteomes" id="UP000050280"/>
    </source>
</evidence>
<protein>
    <recommendedName>
        <fullName evidence="3">Lipoprotein</fullName>
    </recommendedName>
</protein>